<dbReference type="AlphaFoldDB" id="A0A4V6P305"/>
<organism evidence="8 9">
    <name type="scientific">Sphingobacterium alimentarium</name>
    <dbReference type="NCBI Taxonomy" id="797292"/>
    <lineage>
        <taxon>Bacteria</taxon>
        <taxon>Pseudomonadati</taxon>
        <taxon>Bacteroidota</taxon>
        <taxon>Sphingobacteriia</taxon>
        <taxon>Sphingobacteriales</taxon>
        <taxon>Sphingobacteriaceae</taxon>
        <taxon>Sphingobacterium</taxon>
    </lineage>
</organism>
<protein>
    <submittedName>
        <fullName evidence="8">LuxR family two component transcriptional regulator</fullName>
    </submittedName>
</protein>
<gene>
    <name evidence="8" type="ORF">EDC17_103626</name>
</gene>
<dbReference type="InterPro" id="IPR016032">
    <property type="entry name" value="Sig_transdc_resp-reg_C-effctor"/>
</dbReference>
<dbReference type="SMART" id="SM00448">
    <property type="entry name" value="REC"/>
    <property type="match status" value="1"/>
</dbReference>
<dbReference type="PROSITE" id="PS00622">
    <property type="entry name" value="HTH_LUXR_1"/>
    <property type="match status" value="1"/>
</dbReference>
<dbReference type="CDD" id="cd17535">
    <property type="entry name" value="REC_NarL-like"/>
    <property type="match status" value="1"/>
</dbReference>
<evidence type="ECO:0000256" key="4">
    <source>
        <dbReference type="ARBA" id="ARBA00023163"/>
    </source>
</evidence>
<keyword evidence="2" id="KW-0805">Transcription regulation</keyword>
<name>A0A4V6P305_9SPHI</name>
<evidence type="ECO:0000313" key="9">
    <source>
        <dbReference type="Proteomes" id="UP000295197"/>
    </source>
</evidence>
<dbReference type="SUPFAM" id="SSF52172">
    <property type="entry name" value="CheY-like"/>
    <property type="match status" value="1"/>
</dbReference>
<dbReference type="OrthoDB" id="9797341at2"/>
<evidence type="ECO:0000259" key="6">
    <source>
        <dbReference type="PROSITE" id="PS50043"/>
    </source>
</evidence>
<proteinExistence type="predicted"/>
<evidence type="ECO:0000313" key="8">
    <source>
        <dbReference type="EMBL" id="TCV10181.1"/>
    </source>
</evidence>
<dbReference type="SUPFAM" id="SSF46894">
    <property type="entry name" value="C-terminal effector domain of the bipartite response regulators"/>
    <property type="match status" value="1"/>
</dbReference>
<dbReference type="InterPro" id="IPR001789">
    <property type="entry name" value="Sig_transdc_resp-reg_receiver"/>
</dbReference>
<dbReference type="InterPro" id="IPR058245">
    <property type="entry name" value="NreC/VraR/RcsB-like_REC"/>
</dbReference>
<dbReference type="EMBL" id="SMBZ01000036">
    <property type="protein sequence ID" value="TCV10181.1"/>
    <property type="molecule type" value="Genomic_DNA"/>
</dbReference>
<dbReference type="GO" id="GO:0006355">
    <property type="term" value="P:regulation of DNA-templated transcription"/>
    <property type="evidence" value="ECO:0007669"/>
    <property type="project" value="InterPro"/>
</dbReference>
<feature type="modified residue" description="4-aspartylphosphate" evidence="5">
    <location>
        <position position="55"/>
    </location>
</feature>
<keyword evidence="4" id="KW-0804">Transcription</keyword>
<keyword evidence="1 5" id="KW-0597">Phosphoprotein</keyword>
<dbReference type="PANTHER" id="PTHR43214">
    <property type="entry name" value="TWO-COMPONENT RESPONSE REGULATOR"/>
    <property type="match status" value="1"/>
</dbReference>
<dbReference type="Proteomes" id="UP000295197">
    <property type="component" value="Unassembled WGS sequence"/>
</dbReference>
<dbReference type="GO" id="GO:0003677">
    <property type="term" value="F:DNA binding"/>
    <property type="evidence" value="ECO:0007669"/>
    <property type="project" value="UniProtKB-KW"/>
</dbReference>
<feature type="domain" description="Response regulatory" evidence="7">
    <location>
        <begin position="3"/>
        <end position="120"/>
    </location>
</feature>
<evidence type="ECO:0000256" key="3">
    <source>
        <dbReference type="ARBA" id="ARBA00023125"/>
    </source>
</evidence>
<dbReference type="CDD" id="cd06170">
    <property type="entry name" value="LuxR_C_like"/>
    <property type="match status" value="1"/>
</dbReference>
<dbReference type="PRINTS" id="PR00038">
    <property type="entry name" value="HTHLUXR"/>
</dbReference>
<dbReference type="Gene3D" id="3.40.50.2300">
    <property type="match status" value="1"/>
</dbReference>
<evidence type="ECO:0000256" key="5">
    <source>
        <dbReference type="PROSITE-ProRule" id="PRU00169"/>
    </source>
</evidence>
<dbReference type="SMART" id="SM00421">
    <property type="entry name" value="HTH_LUXR"/>
    <property type="match status" value="1"/>
</dbReference>
<evidence type="ECO:0000256" key="2">
    <source>
        <dbReference type="ARBA" id="ARBA00023015"/>
    </source>
</evidence>
<feature type="domain" description="HTH luxR-type" evidence="6">
    <location>
        <begin position="150"/>
        <end position="215"/>
    </location>
</feature>
<dbReference type="PROSITE" id="PS50110">
    <property type="entry name" value="RESPONSE_REGULATORY"/>
    <property type="match status" value="1"/>
</dbReference>
<dbReference type="RefSeq" id="WP_132778367.1">
    <property type="nucleotide sequence ID" value="NZ_SMBZ01000036.1"/>
</dbReference>
<sequence length="218" mass="24447">MIKVILVEDHLVVRNGIKLLLDTSGEIEIINEAKNGVELMDILSQGSVPDVVITDINMPMMDGLEVTSYLAENYPMVKVILLSMLNTADQVINAFNRGAKGYLVKNVGYNELIFAVTHIARGGRYICEELMMVMMDLLSSNTYVENGHKSKKIDLDLSEREGEVLQFISEGYTNMEIADKLFLSKRTVEGHRQSLINKIKVKNSAELIKFAVQHNLVT</sequence>
<dbReference type="PROSITE" id="PS50043">
    <property type="entry name" value="HTH_LUXR_2"/>
    <property type="match status" value="1"/>
</dbReference>
<keyword evidence="9" id="KW-1185">Reference proteome</keyword>
<dbReference type="InterPro" id="IPR039420">
    <property type="entry name" value="WalR-like"/>
</dbReference>
<dbReference type="GO" id="GO:0000160">
    <property type="term" value="P:phosphorelay signal transduction system"/>
    <property type="evidence" value="ECO:0007669"/>
    <property type="project" value="InterPro"/>
</dbReference>
<accession>A0A4V6P305</accession>
<evidence type="ECO:0000256" key="1">
    <source>
        <dbReference type="ARBA" id="ARBA00022553"/>
    </source>
</evidence>
<dbReference type="Pfam" id="PF00072">
    <property type="entry name" value="Response_reg"/>
    <property type="match status" value="1"/>
</dbReference>
<dbReference type="Pfam" id="PF00196">
    <property type="entry name" value="GerE"/>
    <property type="match status" value="1"/>
</dbReference>
<reference evidence="8 9" key="1">
    <citation type="submission" date="2019-03" db="EMBL/GenBank/DDBJ databases">
        <title>Genomic Encyclopedia of Type Strains, Phase IV (KMG-IV): sequencing the most valuable type-strain genomes for metagenomic binning, comparative biology and taxonomic classification.</title>
        <authorList>
            <person name="Goeker M."/>
        </authorList>
    </citation>
    <scope>NUCLEOTIDE SEQUENCE [LARGE SCALE GENOMIC DNA]</scope>
    <source>
        <strain evidence="8 9">DSM 22362</strain>
    </source>
</reference>
<dbReference type="PANTHER" id="PTHR43214:SF41">
    <property type="entry name" value="NITRATE_NITRITE RESPONSE REGULATOR PROTEIN NARP"/>
    <property type="match status" value="1"/>
</dbReference>
<evidence type="ECO:0000259" key="7">
    <source>
        <dbReference type="PROSITE" id="PS50110"/>
    </source>
</evidence>
<keyword evidence="3" id="KW-0238">DNA-binding</keyword>
<dbReference type="InterPro" id="IPR000792">
    <property type="entry name" value="Tscrpt_reg_LuxR_C"/>
</dbReference>
<comment type="caution">
    <text evidence="8">The sequence shown here is derived from an EMBL/GenBank/DDBJ whole genome shotgun (WGS) entry which is preliminary data.</text>
</comment>
<dbReference type="InterPro" id="IPR011006">
    <property type="entry name" value="CheY-like_superfamily"/>
</dbReference>